<evidence type="ECO:0000256" key="1">
    <source>
        <dbReference type="SAM" id="SignalP"/>
    </source>
</evidence>
<dbReference type="RefSeq" id="WP_086543675.1">
    <property type="nucleotide sequence ID" value="NZ_MSSW01000086.1"/>
</dbReference>
<dbReference type="InterPro" id="IPR027843">
    <property type="entry name" value="DUF4440"/>
</dbReference>
<dbReference type="AlphaFoldDB" id="A0A3E0DMU8"/>
<proteinExistence type="predicted"/>
<keyword evidence="1" id="KW-0732">Signal</keyword>
<protein>
    <recommendedName>
        <fullName evidence="2">DUF4440 domain-containing protein</fullName>
    </recommendedName>
</protein>
<dbReference type="SUPFAM" id="SSF54427">
    <property type="entry name" value="NTF2-like"/>
    <property type="match status" value="1"/>
</dbReference>
<sequence length="149" mass="16823">MKPFSFFILLSLFTFCTVSAQQSCMTESSIKALDAKWEETNLNPNPEFFQTVLSDDFVWVHNHASMIDNKEEVVKRAKAKQANGTRDTKSRIQSDVKVVITGNTAIVTGFTIVDRGPTPTRYHFMRTYVELDGKCLLVGNHTMAVPEDE</sequence>
<dbReference type="EMBL" id="QUNF01000018">
    <property type="protein sequence ID" value="REG83448.1"/>
    <property type="molecule type" value="Genomic_DNA"/>
</dbReference>
<name>A0A3E0DMU8_9BACT</name>
<dbReference type="InterPro" id="IPR032710">
    <property type="entry name" value="NTF2-like_dom_sf"/>
</dbReference>
<dbReference type="Gene3D" id="3.10.450.50">
    <property type="match status" value="1"/>
</dbReference>
<evidence type="ECO:0000313" key="3">
    <source>
        <dbReference type="EMBL" id="REG83448.1"/>
    </source>
</evidence>
<reference evidence="3 4" key="1">
    <citation type="submission" date="2018-08" db="EMBL/GenBank/DDBJ databases">
        <title>Genomic Encyclopedia of Archaeal and Bacterial Type Strains, Phase II (KMG-II): from individual species to whole genera.</title>
        <authorList>
            <person name="Goeker M."/>
        </authorList>
    </citation>
    <scope>NUCLEOTIDE SEQUENCE [LARGE SCALE GENOMIC DNA]</scope>
    <source>
        <strain evidence="3 4">DSM 15986</strain>
    </source>
</reference>
<gene>
    <name evidence="3" type="ORF">C8N25_11893</name>
</gene>
<feature type="signal peptide" evidence="1">
    <location>
        <begin position="1"/>
        <end position="20"/>
    </location>
</feature>
<dbReference type="Proteomes" id="UP000256405">
    <property type="component" value="Unassembled WGS sequence"/>
</dbReference>
<dbReference type="OrthoDB" id="8756677at2"/>
<dbReference type="Pfam" id="PF14534">
    <property type="entry name" value="DUF4440"/>
    <property type="match status" value="1"/>
</dbReference>
<accession>A0A3E0DMU8</accession>
<feature type="chain" id="PRO_5017823502" description="DUF4440 domain-containing protein" evidence="1">
    <location>
        <begin position="21"/>
        <end position="149"/>
    </location>
</feature>
<evidence type="ECO:0000259" key="2">
    <source>
        <dbReference type="Pfam" id="PF14534"/>
    </source>
</evidence>
<keyword evidence="4" id="KW-1185">Reference proteome</keyword>
<organism evidence="3 4">
    <name type="scientific">Algoriphagus antarcticus</name>
    <dbReference type="NCBI Taxonomy" id="238540"/>
    <lineage>
        <taxon>Bacteria</taxon>
        <taxon>Pseudomonadati</taxon>
        <taxon>Bacteroidota</taxon>
        <taxon>Cytophagia</taxon>
        <taxon>Cytophagales</taxon>
        <taxon>Cyclobacteriaceae</taxon>
        <taxon>Algoriphagus</taxon>
    </lineage>
</organism>
<evidence type="ECO:0000313" key="4">
    <source>
        <dbReference type="Proteomes" id="UP000256405"/>
    </source>
</evidence>
<feature type="domain" description="DUF4440" evidence="2">
    <location>
        <begin position="30"/>
        <end position="136"/>
    </location>
</feature>
<comment type="caution">
    <text evidence="3">The sequence shown here is derived from an EMBL/GenBank/DDBJ whole genome shotgun (WGS) entry which is preliminary data.</text>
</comment>